<keyword evidence="1" id="KW-1133">Transmembrane helix</keyword>
<feature type="transmembrane region" description="Helical" evidence="1">
    <location>
        <begin position="242"/>
        <end position="264"/>
    </location>
</feature>
<feature type="transmembrane region" description="Helical" evidence="1">
    <location>
        <begin position="12"/>
        <end position="31"/>
    </location>
</feature>
<dbReference type="Proteomes" id="UP000298663">
    <property type="component" value="Unassembled WGS sequence"/>
</dbReference>
<reference evidence="2 3" key="1">
    <citation type="journal article" date="2015" name="Genome Biol.">
        <title>Comparative genomics of Steinernema reveals deeply conserved gene regulatory networks.</title>
        <authorList>
            <person name="Dillman A.R."/>
            <person name="Macchietto M."/>
            <person name="Porter C.F."/>
            <person name="Rogers A."/>
            <person name="Williams B."/>
            <person name="Antoshechkin I."/>
            <person name="Lee M.M."/>
            <person name="Goodwin Z."/>
            <person name="Lu X."/>
            <person name="Lewis E.E."/>
            <person name="Goodrich-Blair H."/>
            <person name="Stock S.P."/>
            <person name="Adams B.J."/>
            <person name="Sternberg P.W."/>
            <person name="Mortazavi A."/>
        </authorList>
    </citation>
    <scope>NUCLEOTIDE SEQUENCE [LARGE SCALE GENOMIC DNA]</scope>
    <source>
        <strain evidence="2 3">ALL</strain>
    </source>
</reference>
<accession>A0A4U5PDK2</accession>
<sequence>MTPMTPVEKYITLLVCLLNTIISVLTLKEYAKTRKHLPFVNMLTGHIAMTLIFSVVCFICVLLEFLDAYQFINMNYTDNFTNYIIQYLPLSSLYVSGALLAVDRTVIMLMPMNYGAYNISRKLVIFSFSMFLLNSTIIAMALFVTPINVFRLLNCLLNIYNCLFLCELLFYLVFMILSYKYSKRNKGNKAIKHQVVQTNHITLFHMISLITLGCFSKVLLYLDLYALKDEPIGLFLHFWQMDLFILDRSTFSIHVLLVAIYTLLKLKRRTNTIMVKSTLSSRNT</sequence>
<feature type="transmembrane region" description="Helical" evidence="1">
    <location>
        <begin position="157"/>
        <end position="179"/>
    </location>
</feature>
<dbReference type="OrthoDB" id="10641525at2759"/>
<evidence type="ECO:0000313" key="3">
    <source>
        <dbReference type="Proteomes" id="UP000298663"/>
    </source>
</evidence>
<feature type="transmembrane region" description="Helical" evidence="1">
    <location>
        <begin position="43"/>
        <end position="64"/>
    </location>
</feature>
<dbReference type="AlphaFoldDB" id="A0A4U5PDK2"/>
<proteinExistence type="predicted"/>
<gene>
    <name evidence="2" type="ORF">L596_008754</name>
</gene>
<feature type="transmembrane region" description="Helical" evidence="1">
    <location>
        <begin position="84"/>
        <end position="102"/>
    </location>
</feature>
<feature type="transmembrane region" description="Helical" evidence="1">
    <location>
        <begin position="123"/>
        <end position="145"/>
    </location>
</feature>
<evidence type="ECO:0000256" key="1">
    <source>
        <dbReference type="SAM" id="Phobius"/>
    </source>
</evidence>
<comment type="caution">
    <text evidence="2">The sequence shown here is derived from an EMBL/GenBank/DDBJ whole genome shotgun (WGS) entry which is preliminary data.</text>
</comment>
<keyword evidence="1" id="KW-0812">Transmembrane</keyword>
<keyword evidence="3" id="KW-1185">Reference proteome</keyword>
<reference evidence="2 3" key="2">
    <citation type="journal article" date="2019" name="G3 (Bethesda)">
        <title>Hybrid Assembly of the Genome of the Entomopathogenic Nematode Steinernema carpocapsae Identifies the X-Chromosome.</title>
        <authorList>
            <person name="Serra L."/>
            <person name="Macchietto M."/>
            <person name="Macias-Munoz A."/>
            <person name="McGill C.J."/>
            <person name="Rodriguez I.M."/>
            <person name="Rodriguez B."/>
            <person name="Murad R."/>
            <person name="Mortazavi A."/>
        </authorList>
    </citation>
    <scope>NUCLEOTIDE SEQUENCE [LARGE SCALE GENOMIC DNA]</scope>
    <source>
        <strain evidence="2 3">ALL</strain>
    </source>
</reference>
<protein>
    <recommendedName>
        <fullName evidence="4">G-protein coupled receptors family 1 profile domain-containing protein</fullName>
    </recommendedName>
</protein>
<evidence type="ECO:0008006" key="4">
    <source>
        <dbReference type="Google" id="ProtNLM"/>
    </source>
</evidence>
<organism evidence="2 3">
    <name type="scientific">Steinernema carpocapsae</name>
    <name type="common">Entomopathogenic nematode</name>
    <dbReference type="NCBI Taxonomy" id="34508"/>
    <lineage>
        <taxon>Eukaryota</taxon>
        <taxon>Metazoa</taxon>
        <taxon>Ecdysozoa</taxon>
        <taxon>Nematoda</taxon>
        <taxon>Chromadorea</taxon>
        <taxon>Rhabditida</taxon>
        <taxon>Tylenchina</taxon>
        <taxon>Panagrolaimomorpha</taxon>
        <taxon>Strongyloidoidea</taxon>
        <taxon>Steinernematidae</taxon>
        <taxon>Steinernema</taxon>
    </lineage>
</organism>
<name>A0A4U5PDK2_STECR</name>
<dbReference type="EMBL" id="AZBU02000002">
    <property type="protein sequence ID" value="TKR94478.1"/>
    <property type="molecule type" value="Genomic_DNA"/>
</dbReference>
<evidence type="ECO:0000313" key="2">
    <source>
        <dbReference type="EMBL" id="TKR94478.1"/>
    </source>
</evidence>
<feature type="transmembrane region" description="Helical" evidence="1">
    <location>
        <begin position="200"/>
        <end position="222"/>
    </location>
</feature>
<keyword evidence="1" id="KW-0472">Membrane</keyword>